<dbReference type="PANTHER" id="PTHR12411">
    <property type="entry name" value="CYSTEINE PROTEASE FAMILY C1-RELATED"/>
    <property type="match status" value="1"/>
</dbReference>
<dbReference type="SMART" id="SM00848">
    <property type="entry name" value="Inhibitor_I29"/>
    <property type="match status" value="1"/>
</dbReference>
<evidence type="ECO:0008006" key="7">
    <source>
        <dbReference type="Google" id="ProtNLM"/>
    </source>
</evidence>
<reference evidence="5 6" key="1">
    <citation type="submission" date="2022-12" db="EMBL/GenBank/DDBJ databases">
        <title>Chromosome-level genome of Tegillarca granosa.</title>
        <authorList>
            <person name="Kim J."/>
        </authorList>
    </citation>
    <scope>NUCLEOTIDE SEQUENCE [LARGE SCALE GENOMIC DNA]</scope>
    <source>
        <strain evidence="5">Teg-2019</strain>
        <tissue evidence="5">Adductor muscle</tissue>
    </source>
</reference>
<dbReference type="SMART" id="SM00645">
    <property type="entry name" value="Pept_C1"/>
    <property type="match status" value="1"/>
</dbReference>
<evidence type="ECO:0000313" key="6">
    <source>
        <dbReference type="Proteomes" id="UP001217089"/>
    </source>
</evidence>
<feature type="domain" description="Peptidase C1A papain C-terminal" evidence="3">
    <location>
        <begin position="86"/>
        <end position="270"/>
    </location>
</feature>
<keyword evidence="6" id="KW-1185">Reference proteome</keyword>
<organism evidence="5 6">
    <name type="scientific">Tegillarca granosa</name>
    <name type="common">Malaysian cockle</name>
    <name type="synonym">Anadara granosa</name>
    <dbReference type="NCBI Taxonomy" id="220873"/>
    <lineage>
        <taxon>Eukaryota</taxon>
        <taxon>Metazoa</taxon>
        <taxon>Spiralia</taxon>
        <taxon>Lophotrochozoa</taxon>
        <taxon>Mollusca</taxon>
        <taxon>Bivalvia</taxon>
        <taxon>Autobranchia</taxon>
        <taxon>Pteriomorphia</taxon>
        <taxon>Arcoida</taxon>
        <taxon>Arcoidea</taxon>
        <taxon>Arcidae</taxon>
        <taxon>Tegillarca</taxon>
    </lineage>
</organism>
<dbReference type="InterPro" id="IPR000668">
    <property type="entry name" value="Peptidase_C1A_C"/>
</dbReference>
<sequence>MMLQLGLFAVLFAVVFSAPQSNNVQWFEMEPAKKVQRHNLAKTIFEDLYTEWEKFKNNHGKTYENLKEEEHRFGVFTRNLEYIKKHNTEYNAGLHSYYLGVNHLADLGQCGSCWSFSTTGSLEGQTFKKTQILISLSEQQLVDCSGKFGNEGCNGGLMDNAFAYIKSVGGIESEEEYPYKHKQSKCKAVKSEFVAEDTGCVDVESGSEDKLKEALATVGPISVAIDASHQSFQLYESGNWGTTWGKEGYIMMSRNKKNQCGIATQASYPLV</sequence>
<protein>
    <recommendedName>
        <fullName evidence="7">Cathepsin L</fullName>
    </recommendedName>
</protein>
<evidence type="ECO:0000259" key="3">
    <source>
        <dbReference type="SMART" id="SM00645"/>
    </source>
</evidence>
<dbReference type="Pfam" id="PF00112">
    <property type="entry name" value="Peptidase_C1"/>
    <property type="match status" value="2"/>
</dbReference>
<dbReference type="SUPFAM" id="SSF54001">
    <property type="entry name" value="Cysteine proteinases"/>
    <property type="match status" value="1"/>
</dbReference>
<evidence type="ECO:0000256" key="2">
    <source>
        <dbReference type="SAM" id="SignalP"/>
    </source>
</evidence>
<dbReference type="Gene3D" id="2.40.50.170">
    <property type="entry name" value="Cysteine proteinases. Chain C"/>
    <property type="match status" value="1"/>
</dbReference>
<dbReference type="InterPro" id="IPR039417">
    <property type="entry name" value="Peptidase_C1A_papain-like"/>
</dbReference>
<proteinExistence type="inferred from homology"/>
<comment type="caution">
    <text evidence="5">The sequence shown here is derived from an EMBL/GenBank/DDBJ whole genome shotgun (WGS) entry which is preliminary data.</text>
</comment>
<evidence type="ECO:0000313" key="5">
    <source>
        <dbReference type="EMBL" id="KAJ8315500.1"/>
    </source>
</evidence>
<accession>A0ABQ9FDV3</accession>
<evidence type="ECO:0000259" key="4">
    <source>
        <dbReference type="SMART" id="SM00848"/>
    </source>
</evidence>
<dbReference type="InterPro" id="IPR013128">
    <property type="entry name" value="Peptidase_C1A"/>
</dbReference>
<name>A0ABQ9FDV3_TEGGR</name>
<dbReference type="EMBL" id="JARBDR010000337">
    <property type="protein sequence ID" value="KAJ8315500.1"/>
    <property type="molecule type" value="Genomic_DNA"/>
</dbReference>
<dbReference type="Proteomes" id="UP001217089">
    <property type="component" value="Unassembled WGS sequence"/>
</dbReference>
<dbReference type="Gene3D" id="1.10.287.2250">
    <property type="match status" value="1"/>
</dbReference>
<keyword evidence="2" id="KW-0732">Signal</keyword>
<dbReference type="InterPro" id="IPR038765">
    <property type="entry name" value="Papain-like_cys_pep_sf"/>
</dbReference>
<evidence type="ECO:0000256" key="1">
    <source>
        <dbReference type="ARBA" id="ARBA00008455"/>
    </source>
</evidence>
<feature type="domain" description="Cathepsin propeptide inhibitor" evidence="4">
    <location>
        <begin position="52"/>
        <end position="107"/>
    </location>
</feature>
<dbReference type="Gene3D" id="3.90.70.10">
    <property type="entry name" value="Cysteine proteinases"/>
    <property type="match status" value="1"/>
</dbReference>
<dbReference type="InterPro" id="IPR013201">
    <property type="entry name" value="Prot_inhib_I29"/>
</dbReference>
<feature type="signal peptide" evidence="2">
    <location>
        <begin position="1"/>
        <end position="17"/>
    </location>
</feature>
<dbReference type="CDD" id="cd02248">
    <property type="entry name" value="Peptidase_C1A"/>
    <property type="match status" value="1"/>
</dbReference>
<gene>
    <name evidence="5" type="ORF">KUTeg_007650</name>
</gene>
<feature type="chain" id="PRO_5047245461" description="Cathepsin L" evidence="2">
    <location>
        <begin position="18"/>
        <end position="271"/>
    </location>
</feature>
<comment type="similarity">
    <text evidence="1">Belongs to the peptidase C1 family.</text>
</comment>